<sequence length="497" mass="56478">MGRSVFTGESPLVSIKGPYGLSSTSSLAQLGSWPVILLPICISFSPAIFPFLPSFLRRCLRFKIQARRKRRLRAGIVVFNYRDYSNMLQKTEVTENFSCPFCLMQCASFKVEFLKIPFERTKIEEQPCSFKIKFKPSAVNRSGHQLVRVYDITCAHHMTYSTLSSGLVTEDYQAVNISVKIDTLRSEIVAGGLDPRLQTFFFCLKARRRRPRNLTQKHVNVQFLELDSPNLPTEDPHQEFTEKDDERCSGPSAGTVSQSVNFVAEKASKSFPSEKSLPNGRDITKNHGFDTAECIERVASSFNVPGVSIAMAQSSVDPECVKSLAGNDATVPALQHIVKSRKLTTERSDPRNRALLHKRQFYHSHRVQPMAMEQVMSDLDSEDEVDDDIADFEDRRMLDDFVDVSKDEKQLMHLWNSFVRKQRVLADGHVPWACEAFSKLHGRELVLSPALFWCWRLFMIKLWNHGLLDGCTMNNCNMILERCRDEKSDVKSGGGDD</sequence>
<dbReference type="Pfam" id="PF23320">
    <property type="entry name" value="Zn_SUZ12"/>
    <property type="match status" value="1"/>
</dbReference>
<organism evidence="11 12">
    <name type="scientific">Xanthoceras sorbifolium</name>
    <dbReference type="NCBI Taxonomy" id="99658"/>
    <lineage>
        <taxon>Eukaryota</taxon>
        <taxon>Viridiplantae</taxon>
        <taxon>Streptophyta</taxon>
        <taxon>Embryophyta</taxon>
        <taxon>Tracheophyta</taxon>
        <taxon>Spermatophyta</taxon>
        <taxon>Magnoliopsida</taxon>
        <taxon>eudicotyledons</taxon>
        <taxon>Gunneridae</taxon>
        <taxon>Pentapetalae</taxon>
        <taxon>rosids</taxon>
        <taxon>malvids</taxon>
        <taxon>Sapindales</taxon>
        <taxon>Sapindaceae</taxon>
        <taxon>Xanthoceroideae</taxon>
        <taxon>Xanthoceras</taxon>
    </lineage>
</organism>
<dbReference type="Proteomes" id="UP000827721">
    <property type="component" value="Unassembled WGS sequence"/>
</dbReference>
<evidence type="ECO:0000313" key="12">
    <source>
        <dbReference type="Proteomes" id="UP000827721"/>
    </source>
</evidence>
<comment type="similarity">
    <text evidence="1">Belongs to the VEFS (VRN2-EMF2-FIS2-SU(Z)12) family.</text>
</comment>
<evidence type="ECO:0000256" key="5">
    <source>
        <dbReference type="ARBA" id="ARBA00022853"/>
    </source>
</evidence>
<keyword evidence="7" id="KW-0804">Transcription</keyword>
<keyword evidence="12" id="KW-1185">Reference proteome</keyword>
<dbReference type="PANTHER" id="PTHR22597">
    <property type="entry name" value="POLYCOMB GROUP PROTEIN"/>
    <property type="match status" value="1"/>
</dbReference>
<keyword evidence="2" id="KW-0479">Metal-binding</keyword>
<comment type="caution">
    <text evidence="11">The sequence shown here is derived from an EMBL/GenBank/DDBJ whole genome shotgun (WGS) entry which is preliminary data.</text>
</comment>
<proteinExistence type="inferred from homology"/>
<evidence type="ECO:0000256" key="7">
    <source>
        <dbReference type="ARBA" id="ARBA00023163"/>
    </source>
</evidence>
<accession>A0ABQ8H6Y0</accession>
<feature type="compositionally biased region" description="Basic and acidic residues" evidence="8">
    <location>
        <begin position="234"/>
        <end position="248"/>
    </location>
</feature>
<evidence type="ECO:0000256" key="4">
    <source>
        <dbReference type="ARBA" id="ARBA00022833"/>
    </source>
</evidence>
<dbReference type="CDD" id="cd21553">
    <property type="entry name" value="VEFS-box_EMF2-like"/>
    <property type="match status" value="1"/>
</dbReference>
<evidence type="ECO:0000256" key="6">
    <source>
        <dbReference type="ARBA" id="ARBA00023015"/>
    </source>
</evidence>
<evidence type="ECO:0008006" key="13">
    <source>
        <dbReference type="Google" id="ProtNLM"/>
    </source>
</evidence>
<evidence type="ECO:0000256" key="8">
    <source>
        <dbReference type="SAM" id="MobiDB-lite"/>
    </source>
</evidence>
<feature type="region of interest" description="Disordered" evidence="8">
    <location>
        <begin position="227"/>
        <end position="254"/>
    </location>
</feature>
<keyword evidence="6" id="KW-0805">Transcription regulation</keyword>
<gene>
    <name evidence="11" type="ORF">JRO89_XS13G0064200</name>
</gene>
<dbReference type="PANTHER" id="PTHR22597:SF0">
    <property type="entry name" value="POLYCOMB PROTEIN SUZ12"/>
    <property type="match status" value="1"/>
</dbReference>
<dbReference type="Pfam" id="PF09733">
    <property type="entry name" value="VEFS-Box"/>
    <property type="match status" value="1"/>
</dbReference>
<feature type="domain" description="Polycomb protein SUZ12-like zinc finger" evidence="10">
    <location>
        <begin position="75"/>
        <end position="110"/>
    </location>
</feature>
<evidence type="ECO:0000256" key="2">
    <source>
        <dbReference type="ARBA" id="ARBA00022723"/>
    </source>
</evidence>
<keyword evidence="3" id="KW-0863">Zinc-finger</keyword>
<dbReference type="InterPro" id="IPR057540">
    <property type="entry name" value="Znf_SUZ12"/>
</dbReference>
<feature type="domain" description="Polycomb protein VEFS-Box" evidence="9">
    <location>
        <begin position="353"/>
        <end position="473"/>
    </location>
</feature>
<evidence type="ECO:0000259" key="10">
    <source>
        <dbReference type="Pfam" id="PF23320"/>
    </source>
</evidence>
<evidence type="ECO:0000256" key="1">
    <source>
        <dbReference type="ARBA" id="ARBA00007416"/>
    </source>
</evidence>
<evidence type="ECO:0000259" key="9">
    <source>
        <dbReference type="Pfam" id="PF09733"/>
    </source>
</evidence>
<dbReference type="EMBL" id="JAFEMO010000013">
    <property type="protein sequence ID" value="KAH7549665.1"/>
    <property type="molecule type" value="Genomic_DNA"/>
</dbReference>
<evidence type="ECO:0000313" key="11">
    <source>
        <dbReference type="EMBL" id="KAH7549665.1"/>
    </source>
</evidence>
<dbReference type="InterPro" id="IPR019135">
    <property type="entry name" value="Polycomb_protein_VEFS-Box"/>
</dbReference>
<name>A0ABQ8H6Y0_9ROSI</name>
<protein>
    <recommendedName>
        <fullName evidence="13">Polycomb protein VEFS-Box domain-containing protein</fullName>
    </recommendedName>
</protein>
<keyword evidence="5" id="KW-0156">Chromatin regulator</keyword>
<evidence type="ECO:0000256" key="3">
    <source>
        <dbReference type="ARBA" id="ARBA00022771"/>
    </source>
</evidence>
<keyword evidence="4" id="KW-0862">Zinc</keyword>
<reference evidence="11 12" key="1">
    <citation type="submission" date="2021-02" db="EMBL/GenBank/DDBJ databases">
        <title>Plant Genome Project.</title>
        <authorList>
            <person name="Zhang R.-G."/>
        </authorList>
    </citation>
    <scope>NUCLEOTIDE SEQUENCE [LARGE SCALE GENOMIC DNA]</scope>
    <source>
        <tissue evidence="11">Leaves</tissue>
    </source>
</reference>